<evidence type="ECO:0000313" key="3">
    <source>
        <dbReference type="EMBL" id="JAH34861.1"/>
    </source>
</evidence>
<dbReference type="AlphaFoldDB" id="A0A0E9S0P6"/>
<evidence type="ECO:0000256" key="2">
    <source>
        <dbReference type="SAM" id="SignalP"/>
    </source>
</evidence>
<name>A0A0E9S0P6_ANGAN</name>
<accession>A0A0E9S0P6</accession>
<dbReference type="EMBL" id="GBXM01086346">
    <property type="protein sequence ID" value="JAH22231.1"/>
    <property type="molecule type" value="Transcribed_RNA"/>
</dbReference>
<reference evidence="3" key="1">
    <citation type="submission" date="2014-11" db="EMBL/GenBank/DDBJ databases">
        <authorList>
            <person name="Amaro Gonzalez C."/>
        </authorList>
    </citation>
    <scope>NUCLEOTIDE SEQUENCE</scope>
</reference>
<organism evidence="3">
    <name type="scientific">Anguilla anguilla</name>
    <name type="common">European freshwater eel</name>
    <name type="synonym">Muraena anguilla</name>
    <dbReference type="NCBI Taxonomy" id="7936"/>
    <lineage>
        <taxon>Eukaryota</taxon>
        <taxon>Metazoa</taxon>
        <taxon>Chordata</taxon>
        <taxon>Craniata</taxon>
        <taxon>Vertebrata</taxon>
        <taxon>Euteleostomi</taxon>
        <taxon>Actinopterygii</taxon>
        <taxon>Neopterygii</taxon>
        <taxon>Teleostei</taxon>
        <taxon>Anguilliformes</taxon>
        <taxon>Anguillidae</taxon>
        <taxon>Anguilla</taxon>
    </lineage>
</organism>
<feature type="region of interest" description="Disordered" evidence="1">
    <location>
        <begin position="20"/>
        <end position="39"/>
    </location>
</feature>
<reference evidence="3" key="2">
    <citation type="journal article" date="2015" name="Fish Shellfish Immunol.">
        <title>Early steps in the European eel (Anguilla anguilla)-Vibrio vulnificus interaction in the gills: Role of the RtxA13 toxin.</title>
        <authorList>
            <person name="Callol A."/>
            <person name="Pajuelo D."/>
            <person name="Ebbesson L."/>
            <person name="Teles M."/>
            <person name="MacKenzie S."/>
            <person name="Amaro C."/>
        </authorList>
    </citation>
    <scope>NUCLEOTIDE SEQUENCE</scope>
</reference>
<keyword evidence="2" id="KW-0732">Signal</keyword>
<feature type="chain" id="PRO_5007401392" evidence="2">
    <location>
        <begin position="17"/>
        <end position="39"/>
    </location>
</feature>
<evidence type="ECO:0000256" key="1">
    <source>
        <dbReference type="SAM" id="MobiDB-lite"/>
    </source>
</evidence>
<protein>
    <submittedName>
        <fullName evidence="3">Uncharacterized protein</fullName>
    </submittedName>
</protein>
<proteinExistence type="predicted"/>
<feature type="signal peptide" evidence="2">
    <location>
        <begin position="1"/>
        <end position="16"/>
    </location>
</feature>
<dbReference type="EMBL" id="GBXM01073716">
    <property type="protein sequence ID" value="JAH34861.1"/>
    <property type="molecule type" value="Transcribed_RNA"/>
</dbReference>
<sequence length="39" mass="4465">MNLLLTFFLFPLSLTPQRTHNASQCHTERQTSFIPSDAT</sequence>